<evidence type="ECO:0000256" key="3">
    <source>
        <dbReference type="PROSITE-ProRule" id="PRU00339"/>
    </source>
</evidence>
<accession>A0A918E1G4</accession>
<evidence type="ECO:0000313" key="5">
    <source>
        <dbReference type="Proteomes" id="UP000660745"/>
    </source>
</evidence>
<keyword evidence="5" id="KW-1185">Reference proteome</keyword>
<evidence type="ECO:0008006" key="6">
    <source>
        <dbReference type="Google" id="ProtNLM"/>
    </source>
</evidence>
<protein>
    <recommendedName>
        <fullName evidence="6">Tetratricopeptide repeat protein</fullName>
    </recommendedName>
</protein>
<dbReference type="PROSITE" id="PS50005">
    <property type="entry name" value="TPR"/>
    <property type="match status" value="1"/>
</dbReference>
<proteinExistence type="predicted"/>
<organism evidence="4 5">
    <name type="scientific">Nonomuraea glycinis</name>
    <dbReference type="NCBI Taxonomy" id="2047744"/>
    <lineage>
        <taxon>Bacteria</taxon>
        <taxon>Bacillati</taxon>
        <taxon>Actinomycetota</taxon>
        <taxon>Actinomycetes</taxon>
        <taxon>Streptosporangiales</taxon>
        <taxon>Streptosporangiaceae</taxon>
        <taxon>Nonomuraea</taxon>
    </lineage>
</organism>
<keyword evidence="2 3" id="KW-0802">TPR repeat</keyword>
<reference evidence="4" key="2">
    <citation type="submission" date="2020-09" db="EMBL/GenBank/DDBJ databases">
        <authorList>
            <person name="Sun Q."/>
            <person name="Zhou Y."/>
        </authorList>
    </citation>
    <scope>NUCLEOTIDE SEQUENCE</scope>
    <source>
        <strain evidence="4">CGMCC 4.7430</strain>
    </source>
</reference>
<evidence type="ECO:0000256" key="1">
    <source>
        <dbReference type="ARBA" id="ARBA00022737"/>
    </source>
</evidence>
<dbReference type="Pfam" id="PF13432">
    <property type="entry name" value="TPR_16"/>
    <property type="match status" value="3"/>
</dbReference>
<dbReference type="RefSeq" id="WP_225276851.1">
    <property type="nucleotide sequence ID" value="NZ_BMNK01000001.1"/>
</dbReference>
<dbReference type="PANTHER" id="PTHR44858">
    <property type="entry name" value="TETRATRICOPEPTIDE REPEAT PROTEIN 6"/>
    <property type="match status" value="1"/>
</dbReference>
<dbReference type="InterPro" id="IPR019734">
    <property type="entry name" value="TPR_rpt"/>
</dbReference>
<dbReference type="SUPFAM" id="SSF48452">
    <property type="entry name" value="TPR-like"/>
    <property type="match status" value="3"/>
</dbReference>
<feature type="repeat" description="TPR" evidence="3">
    <location>
        <begin position="391"/>
        <end position="424"/>
    </location>
</feature>
<reference evidence="4" key="1">
    <citation type="journal article" date="2014" name="Int. J. Syst. Evol. Microbiol.">
        <title>Complete genome sequence of Corynebacterium casei LMG S-19264T (=DSM 44701T), isolated from a smear-ripened cheese.</title>
        <authorList>
            <consortium name="US DOE Joint Genome Institute (JGI-PGF)"/>
            <person name="Walter F."/>
            <person name="Albersmeier A."/>
            <person name="Kalinowski J."/>
            <person name="Ruckert C."/>
        </authorList>
    </citation>
    <scope>NUCLEOTIDE SEQUENCE</scope>
    <source>
        <strain evidence="4">CGMCC 4.7430</strain>
    </source>
</reference>
<comment type="caution">
    <text evidence="4">The sequence shown here is derived from an EMBL/GenBank/DDBJ whole genome shotgun (WGS) entry which is preliminary data.</text>
</comment>
<dbReference type="AlphaFoldDB" id="A0A918E1G4"/>
<dbReference type="PANTHER" id="PTHR44858:SF1">
    <property type="entry name" value="UDP-N-ACETYLGLUCOSAMINE--PEPTIDE N-ACETYLGLUCOSAMINYLTRANSFERASE SPINDLY-RELATED"/>
    <property type="match status" value="1"/>
</dbReference>
<gene>
    <name evidence="4" type="ORF">GCM10012278_02690</name>
</gene>
<evidence type="ECO:0000256" key="2">
    <source>
        <dbReference type="ARBA" id="ARBA00022803"/>
    </source>
</evidence>
<keyword evidence="1" id="KW-0677">Repeat</keyword>
<dbReference type="Proteomes" id="UP000660745">
    <property type="component" value="Unassembled WGS sequence"/>
</dbReference>
<dbReference type="SMART" id="SM00028">
    <property type="entry name" value="TPR"/>
    <property type="match status" value="7"/>
</dbReference>
<dbReference type="InterPro" id="IPR011990">
    <property type="entry name" value="TPR-like_helical_dom_sf"/>
</dbReference>
<evidence type="ECO:0000313" key="4">
    <source>
        <dbReference type="EMBL" id="GGP00904.1"/>
    </source>
</evidence>
<dbReference type="InterPro" id="IPR050498">
    <property type="entry name" value="Ycf3"/>
</dbReference>
<sequence length="566" mass="61215">MGAPAQPSPEGATLRQITLDAHRALNGPYTLAGALVGALVTEAAPESVAAHDIEIRAAAPALRHRVPARRTTLADRVPQEERILVPAPLRTLRLANGLAEFVRDQLAVTGPLALRALNIGQADPTDLELLAVLERRVPALTVVCEESGPPHPPPSYAPGAELDRFRNEGFHHAMAEAGAALLPTLPEDGEPWWTLLHRTTTALAALEREDEARDLLDHARRVGTDPKHLATAAYATAMLLVRHHDPGRRDPEEAGVWIDRAVALTSRLPDRTERAFHLSFDLNGKALVEVRRGRPEEAMRLVRAAIELAERDLADGRHPVHKLVLRANRAQLTAMRGDPEGALADLDAVIAADPGYPDHYLDRGNLLHRLGRPLQAVADYETAMRVGPPFPEPYYNRSEVRYAQGDLAGALADLDYAIELDPGFADAYVNRAGLLVALDELDRARADAERDPGNPFLLTVLGQIETAQGNLVAARKAYDSALEQAPALAVAWAGRGALAFEEGDVQASVSDLTRAIELADGAEVRFNRAYALRALGLTAQARTDLLRAAELAPDDEDVRQALADLP</sequence>
<dbReference type="Gene3D" id="1.25.40.10">
    <property type="entry name" value="Tetratricopeptide repeat domain"/>
    <property type="match status" value="3"/>
</dbReference>
<name>A0A918E1G4_9ACTN</name>
<dbReference type="EMBL" id="BMNK01000001">
    <property type="protein sequence ID" value="GGP00904.1"/>
    <property type="molecule type" value="Genomic_DNA"/>
</dbReference>